<protein>
    <recommendedName>
        <fullName evidence="1">Aminoglycoside phosphotransferase domain-containing protein</fullName>
    </recommendedName>
</protein>
<dbReference type="InterPro" id="IPR011009">
    <property type="entry name" value="Kinase-like_dom_sf"/>
</dbReference>
<dbReference type="InterPro" id="IPR051678">
    <property type="entry name" value="AGP_Transferase"/>
</dbReference>
<dbReference type="Gene3D" id="3.30.200.150">
    <property type="match status" value="1"/>
</dbReference>
<evidence type="ECO:0000313" key="3">
    <source>
        <dbReference type="Proteomes" id="UP000187412"/>
    </source>
</evidence>
<organism evidence="2 3">
    <name type="scientific">Paenibacillus borealis</name>
    <dbReference type="NCBI Taxonomy" id="160799"/>
    <lineage>
        <taxon>Bacteria</taxon>
        <taxon>Bacillati</taxon>
        <taxon>Bacillota</taxon>
        <taxon>Bacilli</taxon>
        <taxon>Bacillales</taxon>
        <taxon>Paenibacillaceae</taxon>
        <taxon>Paenibacillus</taxon>
    </lineage>
</organism>
<dbReference type="RefSeq" id="WP_076108827.1">
    <property type="nucleotide sequence ID" value="NZ_MPTB01000001.1"/>
</dbReference>
<dbReference type="SUPFAM" id="SSF56112">
    <property type="entry name" value="Protein kinase-like (PK-like)"/>
    <property type="match status" value="1"/>
</dbReference>
<evidence type="ECO:0000259" key="1">
    <source>
        <dbReference type="Pfam" id="PF01636"/>
    </source>
</evidence>
<dbReference type="PANTHER" id="PTHR21310:SF15">
    <property type="entry name" value="AMINOGLYCOSIDE PHOSPHOTRANSFERASE DOMAIN-CONTAINING PROTEIN"/>
    <property type="match status" value="1"/>
</dbReference>
<dbReference type="PANTHER" id="PTHR21310">
    <property type="entry name" value="AMINOGLYCOSIDE PHOSPHOTRANSFERASE-RELATED-RELATED"/>
    <property type="match status" value="1"/>
</dbReference>
<name>A0ABX3HT53_PAEBO</name>
<evidence type="ECO:0000313" key="2">
    <source>
        <dbReference type="EMBL" id="OMD53598.1"/>
    </source>
</evidence>
<keyword evidence="3" id="KW-1185">Reference proteome</keyword>
<gene>
    <name evidence="2" type="ORF">BSK56_00155</name>
</gene>
<proteinExistence type="predicted"/>
<accession>A0ABX3HT53</accession>
<comment type="caution">
    <text evidence="2">The sequence shown here is derived from an EMBL/GenBank/DDBJ whole genome shotgun (WGS) entry which is preliminary data.</text>
</comment>
<dbReference type="Pfam" id="PF01636">
    <property type="entry name" value="APH"/>
    <property type="match status" value="1"/>
</dbReference>
<feature type="domain" description="Aminoglycoside phosphotransferase" evidence="1">
    <location>
        <begin position="30"/>
        <end position="258"/>
    </location>
</feature>
<dbReference type="InterPro" id="IPR002575">
    <property type="entry name" value="Aminoglycoside_PTrfase"/>
</dbReference>
<reference evidence="2 3" key="1">
    <citation type="submission" date="2016-10" db="EMBL/GenBank/DDBJ databases">
        <title>Paenibacillus species isolates.</title>
        <authorList>
            <person name="Beno S.M."/>
        </authorList>
    </citation>
    <scope>NUCLEOTIDE SEQUENCE [LARGE SCALE GENOMIC DNA]</scope>
    <source>
        <strain evidence="2 3">FSL H7-0744</strain>
    </source>
</reference>
<dbReference type="EMBL" id="MPTB01000001">
    <property type="protein sequence ID" value="OMD53598.1"/>
    <property type="molecule type" value="Genomic_DNA"/>
</dbReference>
<dbReference type="Proteomes" id="UP000187412">
    <property type="component" value="Unassembled WGS sequence"/>
</dbReference>
<dbReference type="Gene3D" id="3.90.1200.10">
    <property type="match status" value="1"/>
</dbReference>
<sequence length="310" mass="35433">MNGVKPNVTAEEIERIVRNDRGMQAENISVMEGGNLSTVFSFKAEEREYVIRFSAMEDDFQTESYIANLLASQGVPFPRVLGLGLHKAYSYCISERVTGHNLADLQAEQRAALLPELVQVITGMNGLKLDSSSSGYGFLNKEGHGIYASWEEFIRSFYGQEQQEGFWENWHELFTSSCLEKDVFDECYARLLAYSKYNAPHRHFVHNDCHEWNILTDGRRITGIIDSNSIYGDFMIDVASMHAMIPGVDMAQVFRRHYEELGKPIADFAERLTGAHYFKGLDAMRFYAKMGWDHAYTETRDRLLSIPCNI</sequence>